<dbReference type="EMBL" id="VDEP01000169">
    <property type="protein sequence ID" value="KAA1127030.1"/>
    <property type="molecule type" value="Genomic_DNA"/>
</dbReference>
<proteinExistence type="predicted"/>
<feature type="region of interest" description="Disordered" evidence="1">
    <location>
        <begin position="34"/>
        <end position="64"/>
    </location>
</feature>
<dbReference type="Proteomes" id="UP000325313">
    <property type="component" value="Unassembled WGS sequence"/>
</dbReference>
<dbReference type="Proteomes" id="UP000324748">
    <property type="component" value="Unassembled WGS sequence"/>
</dbReference>
<reference evidence="4 5" key="1">
    <citation type="submission" date="2019-05" db="EMBL/GenBank/DDBJ databases">
        <title>Emergence of the Ug99 lineage of the wheat stem rust pathogen through somatic hybridization.</title>
        <authorList>
            <person name="Li F."/>
            <person name="Upadhyaya N.M."/>
            <person name="Sperschneider J."/>
            <person name="Matny O."/>
            <person name="Nguyen-Phuc H."/>
            <person name="Mago R."/>
            <person name="Raley C."/>
            <person name="Miller M.E."/>
            <person name="Silverstein K.A.T."/>
            <person name="Henningsen E."/>
            <person name="Hirsch C.D."/>
            <person name="Visser B."/>
            <person name="Pretorius Z.A."/>
            <person name="Steffenson B.J."/>
            <person name="Schwessinger B."/>
            <person name="Dodds P.N."/>
            <person name="Figueroa M."/>
        </authorList>
    </citation>
    <scope>NUCLEOTIDE SEQUENCE [LARGE SCALE GENOMIC DNA]</scope>
    <source>
        <strain evidence="2">21-0</strain>
        <strain evidence="3 5">Ug99</strain>
    </source>
</reference>
<evidence type="ECO:0000313" key="3">
    <source>
        <dbReference type="EMBL" id="KAA1127030.1"/>
    </source>
</evidence>
<feature type="compositionally biased region" description="Basic and acidic residues" evidence="1">
    <location>
        <begin position="34"/>
        <end position="43"/>
    </location>
</feature>
<protein>
    <submittedName>
        <fullName evidence="3">Uncharacterized protein</fullName>
    </submittedName>
</protein>
<name>A0A5B0RMG8_PUCGR</name>
<evidence type="ECO:0000313" key="2">
    <source>
        <dbReference type="EMBL" id="KAA1114850.1"/>
    </source>
</evidence>
<sequence length="64" mass="7076">MSLIDCLEQELYARSVPSAPTADFIKQAEARIELDQEGQRDPRTPSATEQSLSGQAPRRNCGLE</sequence>
<comment type="caution">
    <text evidence="3">The sequence shown here is derived from an EMBL/GenBank/DDBJ whole genome shotgun (WGS) entry which is preliminary data.</text>
</comment>
<accession>A0A5B0RMG8</accession>
<keyword evidence="4" id="KW-1185">Reference proteome</keyword>
<organism evidence="3 5">
    <name type="scientific">Puccinia graminis f. sp. tritici</name>
    <dbReference type="NCBI Taxonomy" id="56615"/>
    <lineage>
        <taxon>Eukaryota</taxon>
        <taxon>Fungi</taxon>
        <taxon>Dikarya</taxon>
        <taxon>Basidiomycota</taxon>
        <taxon>Pucciniomycotina</taxon>
        <taxon>Pucciniomycetes</taxon>
        <taxon>Pucciniales</taxon>
        <taxon>Pucciniaceae</taxon>
        <taxon>Puccinia</taxon>
    </lineage>
</organism>
<evidence type="ECO:0000313" key="4">
    <source>
        <dbReference type="Proteomes" id="UP000324748"/>
    </source>
</evidence>
<dbReference type="AlphaFoldDB" id="A0A5B0RMG8"/>
<feature type="compositionally biased region" description="Polar residues" evidence="1">
    <location>
        <begin position="45"/>
        <end position="54"/>
    </location>
</feature>
<dbReference type="OrthoDB" id="10273819at2759"/>
<gene>
    <name evidence="2" type="ORF">PGT21_025345</name>
    <name evidence="3" type="ORF">PGTUg99_010042</name>
</gene>
<evidence type="ECO:0000313" key="5">
    <source>
        <dbReference type="Proteomes" id="UP000325313"/>
    </source>
</evidence>
<evidence type="ECO:0000256" key="1">
    <source>
        <dbReference type="SAM" id="MobiDB-lite"/>
    </source>
</evidence>
<dbReference type="EMBL" id="VSWC01000014">
    <property type="protein sequence ID" value="KAA1114850.1"/>
    <property type="molecule type" value="Genomic_DNA"/>
</dbReference>